<proteinExistence type="predicted"/>
<dbReference type="STRING" id="1000565.METUNv1_03104"/>
<evidence type="ECO:0000313" key="3">
    <source>
        <dbReference type="Proteomes" id="UP000005019"/>
    </source>
</evidence>
<evidence type="ECO:0000259" key="1">
    <source>
        <dbReference type="Pfam" id="PF13683"/>
    </source>
</evidence>
<dbReference type="GO" id="GO:0015074">
    <property type="term" value="P:DNA integration"/>
    <property type="evidence" value="ECO:0007669"/>
    <property type="project" value="InterPro"/>
</dbReference>
<dbReference type="EMBL" id="AFHG01000054">
    <property type="protein sequence ID" value="EGK70635.1"/>
    <property type="molecule type" value="Genomic_DNA"/>
</dbReference>
<dbReference type="InterPro" id="IPR001584">
    <property type="entry name" value="Integrase_cat-core"/>
</dbReference>
<dbReference type="Pfam" id="PF13683">
    <property type="entry name" value="rve_3"/>
    <property type="match status" value="1"/>
</dbReference>
<keyword evidence="3" id="KW-1185">Reference proteome</keyword>
<feature type="domain" description="Integrase catalytic" evidence="1">
    <location>
        <begin position="6"/>
        <end position="53"/>
    </location>
</feature>
<sequence length="58" mass="6677">MSTAPACIKSFNGKVRDECLNENWFESLTRAREVITIWRQDYNEVRPHGTIGRIGDPP</sequence>
<comment type="caution">
    <text evidence="2">The sequence shown here is derived from an EMBL/GenBank/DDBJ whole genome shotgun (WGS) entry which is preliminary data.</text>
</comment>
<dbReference type="Proteomes" id="UP000005019">
    <property type="component" value="Unassembled WGS sequence"/>
</dbReference>
<gene>
    <name evidence="2" type="ORF">METUNv1_03104</name>
</gene>
<dbReference type="PANTHER" id="PTHR47515">
    <property type="entry name" value="LOW CALCIUM RESPONSE LOCUS PROTEIN T"/>
    <property type="match status" value="1"/>
</dbReference>
<organism evidence="2 3">
    <name type="scientific">Methyloversatilis universalis (strain ATCC BAA-1314 / DSM 25237 / JCM 13912 / CCUG 52030 / FAM5)</name>
    <dbReference type="NCBI Taxonomy" id="1000565"/>
    <lineage>
        <taxon>Bacteria</taxon>
        <taxon>Pseudomonadati</taxon>
        <taxon>Pseudomonadota</taxon>
        <taxon>Betaproteobacteria</taxon>
        <taxon>Nitrosomonadales</taxon>
        <taxon>Sterolibacteriaceae</taxon>
        <taxon>Methyloversatilis</taxon>
    </lineage>
</organism>
<evidence type="ECO:0000313" key="2">
    <source>
        <dbReference type="EMBL" id="EGK70635.1"/>
    </source>
</evidence>
<dbReference type="PANTHER" id="PTHR47515:SF1">
    <property type="entry name" value="BLR2054 PROTEIN"/>
    <property type="match status" value="1"/>
</dbReference>
<dbReference type="eggNOG" id="COG2801">
    <property type="taxonomic scope" value="Bacteria"/>
</dbReference>
<dbReference type="AlphaFoldDB" id="F5RFM1"/>
<reference evidence="2 3" key="1">
    <citation type="journal article" date="2011" name="J. Bacteriol.">
        <title>Genome sequence of Methyloversatilis universalis FAM5T, a methylotrophic representative of the order Rhodocyclales.</title>
        <authorList>
            <person name="Kittichotirat W."/>
            <person name="Good N.M."/>
            <person name="Hall R."/>
            <person name="Bringel F."/>
            <person name="Lajus A."/>
            <person name="Medigue C."/>
            <person name="Smalley N.E."/>
            <person name="Beck D."/>
            <person name="Bumgarner R."/>
            <person name="Vuilleumier S."/>
            <person name="Kalyuzhnaya M.G."/>
        </authorList>
    </citation>
    <scope>NUCLEOTIDE SEQUENCE [LARGE SCALE GENOMIC DNA]</scope>
    <source>
        <strain evidence="3">ATCC BAA-1314 / JCM 13912 / FAM5</strain>
    </source>
</reference>
<name>F5RFM1_METUF</name>
<accession>F5RFM1</accession>
<protein>
    <submittedName>
        <fullName evidence="2">Integrase catalytic region</fullName>
    </submittedName>
</protein>